<keyword evidence="11" id="KW-1185">Reference proteome</keyword>
<dbReference type="GO" id="GO:0140359">
    <property type="term" value="F:ABC-type transporter activity"/>
    <property type="evidence" value="ECO:0007669"/>
    <property type="project" value="InterPro"/>
</dbReference>
<comment type="caution">
    <text evidence="10">The sequence shown here is derived from an EMBL/GenBank/DDBJ whole genome shotgun (WGS) entry which is preliminary data.</text>
</comment>
<reference evidence="10 11" key="2">
    <citation type="journal article" date="2023" name="Mol. Biol. Evol.">
        <title>Genomics of Secondarily Temperate Adaptation in the Only Non-Antarctic Icefish.</title>
        <authorList>
            <person name="Rivera-Colon A.G."/>
            <person name="Rayamajhi N."/>
            <person name="Minhas B.F."/>
            <person name="Madrigal G."/>
            <person name="Bilyk K.T."/>
            <person name="Yoon V."/>
            <person name="Hune M."/>
            <person name="Gregory S."/>
            <person name="Cheng C.H.C."/>
            <person name="Catchen J.M."/>
        </authorList>
    </citation>
    <scope>NUCLEOTIDE SEQUENCE [LARGE SCALE GENOMIC DNA]</scope>
    <source>
        <strain evidence="10">JMC-PN-2008</strain>
    </source>
</reference>
<dbReference type="Proteomes" id="UP001346869">
    <property type="component" value="Unassembled WGS sequence"/>
</dbReference>
<dbReference type="InterPro" id="IPR003439">
    <property type="entry name" value="ABC_transporter-like_ATP-bd"/>
</dbReference>
<evidence type="ECO:0000256" key="4">
    <source>
        <dbReference type="ARBA" id="ARBA00022840"/>
    </source>
</evidence>
<feature type="transmembrane region" description="Helical" evidence="8">
    <location>
        <begin position="33"/>
        <end position="54"/>
    </location>
</feature>
<keyword evidence="2 8" id="KW-0812">Transmembrane</keyword>
<evidence type="ECO:0000259" key="9">
    <source>
        <dbReference type="PROSITE" id="PS50893"/>
    </source>
</evidence>
<evidence type="ECO:0000256" key="2">
    <source>
        <dbReference type="ARBA" id="ARBA00022692"/>
    </source>
</evidence>
<feature type="region of interest" description="Disordered" evidence="7">
    <location>
        <begin position="1659"/>
        <end position="1693"/>
    </location>
</feature>
<evidence type="ECO:0000256" key="5">
    <source>
        <dbReference type="ARBA" id="ARBA00022989"/>
    </source>
</evidence>
<dbReference type="GO" id="GO:0016020">
    <property type="term" value="C:membrane"/>
    <property type="evidence" value="ECO:0007669"/>
    <property type="project" value="UniProtKB-SubCell"/>
</dbReference>
<dbReference type="Pfam" id="PF00005">
    <property type="entry name" value="ABC_tran"/>
    <property type="match status" value="1"/>
</dbReference>
<dbReference type="PANTHER" id="PTHR19229">
    <property type="entry name" value="ATP-BINDING CASSETTE TRANSPORTER SUBFAMILY A ABCA"/>
    <property type="match status" value="1"/>
</dbReference>
<dbReference type="InterPro" id="IPR003593">
    <property type="entry name" value="AAA+_ATPase"/>
</dbReference>
<feature type="compositionally biased region" description="Low complexity" evidence="7">
    <location>
        <begin position="1152"/>
        <end position="1161"/>
    </location>
</feature>
<dbReference type="GO" id="GO:0016887">
    <property type="term" value="F:ATP hydrolysis activity"/>
    <property type="evidence" value="ECO:0007669"/>
    <property type="project" value="InterPro"/>
</dbReference>
<keyword evidence="3" id="KW-0547">Nucleotide-binding</keyword>
<feature type="compositionally biased region" description="Low complexity" evidence="7">
    <location>
        <begin position="1169"/>
        <end position="1180"/>
    </location>
</feature>
<dbReference type="EMBL" id="JAUZQC010000010">
    <property type="protein sequence ID" value="KAK5864286.1"/>
    <property type="molecule type" value="Genomic_DNA"/>
</dbReference>
<dbReference type="SUPFAM" id="SSF52540">
    <property type="entry name" value="P-loop containing nucleoside triphosphate hydrolases"/>
    <property type="match status" value="1"/>
</dbReference>
<dbReference type="InterPro" id="IPR027417">
    <property type="entry name" value="P-loop_NTPase"/>
</dbReference>
<dbReference type="GO" id="GO:0090556">
    <property type="term" value="F:phosphatidylserine floppase activity"/>
    <property type="evidence" value="ECO:0007669"/>
    <property type="project" value="TreeGrafter"/>
</dbReference>
<organism evidence="10 11">
    <name type="scientific">Eleginops maclovinus</name>
    <name type="common">Patagonian blennie</name>
    <name type="synonym">Eleginus maclovinus</name>
    <dbReference type="NCBI Taxonomy" id="56733"/>
    <lineage>
        <taxon>Eukaryota</taxon>
        <taxon>Metazoa</taxon>
        <taxon>Chordata</taxon>
        <taxon>Craniata</taxon>
        <taxon>Vertebrata</taxon>
        <taxon>Euteleostomi</taxon>
        <taxon>Actinopterygii</taxon>
        <taxon>Neopterygii</taxon>
        <taxon>Teleostei</taxon>
        <taxon>Neoteleostei</taxon>
        <taxon>Acanthomorphata</taxon>
        <taxon>Eupercaria</taxon>
        <taxon>Perciformes</taxon>
        <taxon>Notothenioidei</taxon>
        <taxon>Eleginopidae</taxon>
        <taxon>Eleginops</taxon>
    </lineage>
</organism>
<dbReference type="Gene3D" id="3.40.50.300">
    <property type="entry name" value="P-loop containing nucleotide triphosphate hydrolases"/>
    <property type="match status" value="1"/>
</dbReference>
<dbReference type="PROSITE" id="PS50893">
    <property type="entry name" value="ABC_TRANSPORTER_2"/>
    <property type="match status" value="1"/>
</dbReference>
<dbReference type="PROSITE" id="PS00211">
    <property type="entry name" value="ABC_TRANSPORTER_1"/>
    <property type="match status" value="1"/>
</dbReference>
<accession>A0AAN7XHB5</accession>
<feature type="region of interest" description="Disordered" evidence="7">
    <location>
        <begin position="1282"/>
        <end position="1623"/>
    </location>
</feature>
<dbReference type="PANTHER" id="PTHR19229:SF248">
    <property type="entry name" value="ATP-BINDING CASSETTE, SUB-FAMILY A (ABC1), MEMBER 1B"/>
    <property type="match status" value="1"/>
</dbReference>
<dbReference type="CDD" id="cd03263">
    <property type="entry name" value="ABC_subfamily_A"/>
    <property type="match status" value="1"/>
</dbReference>
<evidence type="ECO:0000256" key="7">
    <source>
        <dbReference type="SAM" id="MobiDB-lite"/>
    </source>
</evidence>
<feature type="transmembrane region" description="Helical" evidence="8">
    <location>
        <begin position="653"/>
        <end position="673"/>
    </location>
</feature>
<keyword evidence="6 8" id="KW-0472">Membrane</keyword>
<feature type="transmembrane region" description="Helical" evidence="8">
    <location>
        <begin position="788"/>
        <end position="810"/>
    </location>
</feature>
<evidence type="ECO:0000256" key="8">
    <source>
        <dbReference type="SAM" id="Phobius"/>
    </source>
</evidence>
<feature type="transmembrane region" description="Helical" evidence="8">
    <location>
        <begin position="756"/>
        <end position="776"/>
    </location>
</feature>
<feature type="compositionally biased region" description="Polar residues" evidence="7">
    <location>
        <begin position="1600"/>
        <end position="1623"/>
    </location>
</feature>
<evidence type="ECO:0000256" key="3">
    <source>
        <dbReference type="ARBA" id="ARBA00022741"/>
    </source>
</evidence>
<feature type="transmembrane region" description="Helical" evidence="8">
    <location>
        <begin position="693"/>
        <end position="717"/>
    </location>
</feature>
<feature type="compositionally biased region" description="Basic and acidic residues" evidence="7">
    <location>
        <begin position="1682"/>
        <end position="1691"/>
    </location>
</feature>
<dbReference type="GO" id="GO:0005524">
    <property type="term" value="F:ATP binding"/>
    <property type="evidence" value="ECO:0007669"/>
    <property type="project" value="UniProtKB-KW"/>
</dbReference>
<dbReference type="InterPro" id="IPR026082">
    <property type="entry name" value="ABCA"/>
</dbReference>
<feature type="domain" description="ABC transporter" evidence="9">
    <location>
        <begin position="913"/>
        <end position="1144"/>
    </location>
</feature>
<sequence length="1761" mass="195709">MDTRHTADMSVSTQLGLLLWKNFTYRRRQTLQLLVEIIWPLFIFFILIAVRLNYPPYEQHECHFPNKAMPSAGTLPWLQGILCNANNPCFRSPTPGESPGVVGNFNDSIISRLFSDAKKILLYSQNDKNLEGFKELVHALQELQESRTGFRLKHFLRDNETMSDFLLRNASLSEENVQLIRDADVHLEKVLLKGYGVHLKDMCPRRGGRRLEDFVALADARLAAGIQEMICTAPRGWLDAAERHFLNNLDFLKPVQMSVRTDPEAVRLVARATNKLLDSLGALAVELAGMKSWVDLRTELLFLQHNATSSPSSMYQAVSRIVCGHPEGGGLQIKSLNWYEDSNYKALFGSHNASEDEGGAHYDNSSTPYCNSLVQSLDSNPMSRMIWTALKPLLMGKILYTPHTPATQRVIHEVNRTFQELGVFRDLGGMWDEMRPKVWSFMEDGEQMDIIRTLLKNNATARFFHTQLSSTDWTVADVSDFLSKQASDPRPPGAVTWRDVFNETDEAIRSISRFMECVNLDKLEPVSSEEQMVDRSMVLLEDRRFWAGIVFPDLEPNATELPAKLNYKIRMDIDNVERTNKIKDAYWDPGPRADPFEDMRYIWGGFTYLQDVIEQAIIRALTGTKEKTGVYIQQMPYPCYVDDIFLRVMSRSMPLFMTLAWMYSVAIILKSIVYEKEARLKETMRIMGLNNGILWFSWFISSLIPLLVSAGLLVLLLKKGNLLPYSDPGVVFLFMGSFAVVTIMQCFLLSTAFARANLAAACGGIIYFTLYLPYVLCVAWQDYIGFGAKVFASLLSPVAFGFGCEYFALFEEQGVGIQWRNLVSSPLEEDDFSLRTAIIMMYVDSFLYGLLTWYLEAVFPGQYGIPRPWFFLFTKSYWCGELDRRSSKVPLSRKENPEVVCMEEEPAHLELGVYIENLVKVYRHGKKLAVDGLTLGFYEGQITSFLGHNGAGKTTTMSILTGLFPPTSGTAYILGRDIRTELSAIRQSLGVCPQHNVLFSMLTVEEHIWFYGRLKGLSEQQVQAEVEQILQDTGLPHKRKSRTSALSGGMQRKLSVALAFVGGSKVVILDEPTAGVDPYARRGIWDLLLQYRQGRTIILSTHHMDEADILGDRIAIISHGRLCCVGSSLYLKNQLGTGYYLTLVKREGRTSVSRKSSSSTSLREKEGEGSSVSSSDAGLGSEHESEAAPTAVLTCLLPPQRAPPPLPDVLQVSGLIQVHVPAARLVEDLGHELTYVLPYSAAKDGAFVELFRDLDLKLSELGISSYGVSDTTLEEVTTHLHSLQQLPPTTPSNNSLQQLPPTTPSNSLQQLPPTTPSNNSLQLPPTTPSNNSLQQLPPTTPSNNSLQQLPPTPSNNSLQQLPPTPSNNSLQLPPTTPSNNSLQQLPPTTPSNNSLQQLPPTPSNSLQLPPTTPSNNSLQLPPTPSNNSLQLPPTTPSNSLQLPPTPSNNSLQQLPPTTPSNSLQLPPTPSNNSLQQLPPTTPSNSLQQLPPTPSNNSLQLPPTPSNSLQQLPPTPSNNSLQLPPTPSNNSLQLPPTPSNNSLQLPPTTPSNSLQQLPPTTPSNNSLQQLPPTTPSNSSNSLQLPPTPSNNSLQQLPPTPSNSLQQLPPTPSNNSLQLPPTPSNNSLQNLFNLYHLFYNGVDTEVPSDGRFPVRRRRRAHAFGGSDHQSCLKPLTDDDGNESDGDHECRETDGLTLSDGRGSYQVSGWGLLRQQFIALMWKRFLYARRSRKGFFAQIVLPQCLCASLWSLVSSSPPLEFTRV</sequence>
<dbReference type="GO" id="GO:0090554">
    <property type="term" value="F:phosphatidylcholine floppase activity"/>
    <property type="evidence" value="ECO:0007669"/>
    <property type="project" value="TreeGrafter"/>
</dbReference>
<protein>
    <recommendedName>
        <fullName evidence="9">ABC transporter domain-containing protein</fullName>
    </recommendedName>
</protein>
<keyword evidence="5 8" id="KW-1133">Transmembrane helix</keyword>
<evidence type="ECO:0000256" key="6">
    <source>
        <dbReference type="ARBA" id="ARBA00023136"/>
    </source>
</evidence>
<dbReference type="Pfam" id="PF12698">
    <property type="entry name" value="ABC2_membrane_3"/>
    <property type="match status" value="1"/>
</dbReference>
<keyword evidence="4" id="KW-0067">ATP-binding</keyword>
<dbReference type="SMART" id="SM00382">
    <property type="entry name" value="AAA"/>
    <property type="match status" value="1"/>
</dbReference>
<evidence type="ECO:0000313" key="11">
    <source>
        <dbReference type="Proteomes" id="UP001346869"/>
    </source>
</evidence>
<feature type="region of interest" description="Disordered" evidence="7">
    <location>
        <begin position="1152"/>
        <end position="1183"/>
    </location>
</feature>
<reference evidence="10 11" key="1">
    <citation type="journal article" date="2023" name="Genes (Basel)">
        <title>Chromosome-Level Genome Assembly and Circadian Gene Repertoire of the Patagonia Blennie Eleginops maclovinus-The Closest Ancestral Proxy of Antarctic Cryonotothenioids.</title>
        <authorList>
            <person name="Cheng C.C."/>
            <person name="Rivera-Colon A.G."/>
            <person name="Minhas B.F."/>
            <person name="Wilson L."/>
            <person name="Rayamajhi N."/>
            <person name="Vargas-Chacoff L."/>
            <person name="Catchen J.M."/>
        </authorList>
    </citation>
    <scope>NUCLEOTIDE SEQUENCE [LARGE SCALE GENOMIC DNA]</scope>
    <source>
        <strain evidence="10">JMC-PN-2008</strain>
    </source>
</reference>
<proteinExistence type="predicted"/>
<dbReference type="GO" id="GO:0033700">
    <property type="term" value="P:phospholipid efflux"/>
    <property type="evidence" value="ECO:0007669"/>
    <property type="project" value="TreeGrafter"/>
</dbReference>
<dbReference type="FunFam" id="3.40.50.300:FF:000264">
    <property type="entry name" value="ATP-binding cassette, sub-family A (ABC1), member 1"/>
    <property type="match status" value="1"/>
</dbReference>
<evidence type="ECO:0000313" key="10">
    <source>
        <dbReference type="EMBL" id="KAK5864286.1"/>
    </source>
</evidence>
<feature type="compositionally biased region" description="Polar residues" evidence="7">
    <location>
        <begin position="1282"/>
        <end position="1566"/>
    </location>
</feature>
<feature type="transmembrane region" description="Helical" evidence="8">
    <location>
        <begin position="729"/>
        <end position="749"/>
    </location>
</feature>
<dbReference type="InterPro" id="IPR013525">
    <property type="entry name" value="ABC2_TM"/>
</dbReference>
<dbReference type="InterPro" id="IPR017871">
    <property type="entry name" value="ABC_transporter-like_CS"/>
</dbReference>
<name>A0AAN7XHB5_ELEMC</name>
<comment type="subcellular location">
    <subcellularLocation>
        <location evidence="1">Membrane</location>
        <topology evidence="1">Multi-pass membrane protein</topology>
    </subcellularLocation>
</comment>
<evidence type="ECO:0000256" key="1">
    <source>
        <dbReference type="ARBA" id="ARBA00004141"/>
    </source>
</evidence>
<gene>
    <name evidence="10" type="ORF">PBY51_015541</name>
</gene>
<feature type="compositionally biased region" description="Low complexity" evidence="7">
    <location>
        <begin position="1567"/>
        <end position="1592"/>
    </location>
</feature>